<protein>
    <recommendedName>
        <fullName evidence="6">Precorrin-6A synthase [deacetylating]</fullName>
        <ecNumber evidence="6">2.1.1.152</ecNumber>
    </recommendedName>
</protein>
<organism evidence="8 9">
    <name type="scientific">Pannonibacter tanglangensis</name>
    <dbReference type="NCBI Taxonomy" id="2750084"/>
    <lineage>
        <taxon>Bacteria</taxon>
        <taxon>Pseudomonadati</taxon>
        <taxon>Pseudomonadota</taxon>
        <taxon>Alphaproteobacteria</taxon>
        <taxon>Hyphomicrobiales</taxon>
        <taxon>Stappiaceae</taxon>
        <taxon>Pannonibacter</taxon>
    </lineage>
</organism>
<proteinExistence type="predicted"/>
<name>A0A7X5F4G4_9HYPH</name>
<accession>A0A7X5F4G4</accession>
<comment type="pathway">
    <text evidence="1">Cofactor biosynthesis; adenosylcobalamin biosynthesis.</text>
</comment>
<dbReference type="NCBIfam" id="TIGR02434">
    <property type="entry name" value="CobF"/>
    <property type="match status" value="1"/>
</dbReference>
<dbReference type="GO" id="GO:0032259">
    <property type="term" value="P:methylation"/>
    <property type="evidence" value="ECO:0007669"/>
    <property type="project" value="UniProtKB-KW"/>
</dbReference>
<comment type="function">
    <text evidence="6">Catalyzes the methylation of C-1 in precorrin-5 and the subsequent extrusion of acetic acid from the resulting intermediate to form cobalt-precorrin-6A.</text>
</comment>
<evidence type="ECO:0000256" key="4">
    <source>
        <dbReference type="ARBA" id="ARBA00022679"/>
    </source>
</evidence>
<keyword evidence="9" id="KW-1185">Reference proteome</keyword>
<feature type="domain" description="Tetrapyrrole methylase" evidence="7">
    <location>
        <begin position="13"/>
        <end position="231"/>
    </location>
</feature>
<comment type="caution">
    <text evidence="8">The sequence shown here is derived from an EMBL/GenBank/DDBJ whole genome shotgun (WGS) entry which is preliminary data.</text>
</comment>
<reference evidence="9" key="1">
    <citation type="submission" date="2020-01" db="EMBL/GenBank/DDBJ databases">
        <authorList>
            <person name="Fang Y."/>
            <person name="Sun R."/>
            <person name="Nie L."/>
            <person name="He J."/>
            <person name="Hao L."/>
            <person name="Wang L."/>
            <person name="Su S."/>
            <person name="Lv E."/>
            <person name="Zhang Z."/>
            <person name="Xie R."/>
            <person name="Liu H."/>
        </authorList>
    </citation>
    <scope>NUCLEOTIDE SEQUENCE [LARGE SCALE GENOMIC DNA]</scope>
    <source>
        <strain evidence="9">XCT-53</strain>
    </source>
</reference>
<gene>
    <name evidence="8" type="ORF">GWI72_13765</name>
</gene>
<dbReference type="EC" id="2.1.1.152" evidence="6"/>
<keyword evidence="2" id="KW-0169">Cobalamin biosynthesis</keyword>
<dbReference type="InterPro" id="IPR014777">
    <property type="entry name" value="4pyrrole_Mease_sub1"/>
</dbReference>
<evidence type="ECO:0000313" key="9">
    <source>
        <dbReference type="Proteomes" id="UP000586722"/>
    </source>
</evidence>
<dbReference type="GO" id="GO:0009236">
    <property type="term" value="P:cobalamin biosynthetic process"/>
    <property type="evidence" value="ECO:0007669"/>
    <property type="project" value="UniProtKB-KW"/>
</dbReference>
<dbReference type="GO" id="GO:0043819">
    <property type="term" value="F:precorrin-6A synthase (deacetylating) activity"/>
    <property type="evidence" value="ECO:0007669"/>
    <property type="project" value="UniProtKB-EC"/>
</dbReference>
<dbReference type="PIRSF" id="PIRSF036525">
    <property type="entry name" value="CobF"/>
    <property type="match status" value="1"/>
</dbReference>
<evidence type="ECO:0000259" key="7">
    <source>
        <dbReference type="Pfam" id="PF00590"/>
    </source>
</evidence>
<evidence type="ECO:0000256" key="1">
    <source>
        <dbReference type="ARBA" id="ARBA00004953"/>
    </source>
</evidence>
<evidence type="ECO:0000256" key="3">
    <source>
        <dbReference type="ARBA" id="ARBA00022603"/>
    </source>
</evidence>
<dbReference type="InterPro" id="IPR014776">
    <property type="entry name" value="4pyrrole_Mease_sub2"/>
</dbReference>
<dbReference type="SUPFAM" id="SSF53790">
    <property type="entry name" value="Tetrapyrrole methylase"/>
    <property type="match status" value="1"/>
</dbReference>
<dbReference type="AlphaFoldDB" id="A0A7X5F4G4"/>
<dbReference type="EMBL" id="JAABLQ010000001">
    <property type="protein sequence ID" value="NBN79339.1"/>
    <property type="molecule type" value="Genomic_DNA"/>
</dbReference>
<dbReference type="CDD" id="cd11643">
    <property type="entry name" value="Precorrin-6A-synthase"/>
    <property type="match status" value="1"/>
</dbReference>
<keyword evidence="4 6" id="KW-0808">Transferase</keyword>
<evidence type="ECO:0000256" key="6">
    <source>
        <dbReference type="PIRNR" id="PIRNR036525"/>
    </source>
</evidence>
<evidence type="ECO:0000256" key="2">
    <source>
        <dbReference type="ARBA" id="ARBA00022573"/>
    </source>
</evidence>
<sequence length="269" mass="29205">MGAREKAVSRRIRVIGIGSGNPDHMTIQAIDALNSCDVLFVPTKGEEKAFLAELRHEICTRFITGPMPRLVHYAVPKRRADGDYGAAVDDWHDAIAAIYEDLLLSEVAEGETVGLLVWGDPMLYDSTLRLIDRLTARARVSFDHDVIPGITSLQVLCAEHRMPLNRIGAPVTITTGRRLADGWPEGASDVAVMLDGVQAFNSVADRDATLTWGAYLGTPMQILRQGRLGDIAGEITATRAAARAEHGWIMDIYLIRASATEADSDGEAA</sequence>
<evidence type="ECO:0000313" key="8">
    <source>
        <dbReference type="EMBL" id="NBN79339.1"/>
    </source>
</evidence>
<dbReference type="InterPro" id="IPR000878">
    <property type="entry name" value="4pyrrol_Mease"/>
</dbReference>
<dbReference type="PANTHER" id="PTHR43467">
    <property type="entry name" value="COBALT-PRECORRIN-2 C(20)-METHYLTRANSFERASE"/>
    <property type="match status" value="1"/>
</dbReference>
<evidence type="ECO:0000256" key="5">
    <source>
        <dbReference type="ARBA" id="ARBA00022691"/>
    </source>
</evidence>
<dbReference type="InterPro" id="IPR035996">
    <property type="entry name" value="4pyrrol_Methylase_sf"/>
</dbReference>
<dbReference type="Proteomes" id="UP000586722">
    <property type="component" value="Unassembled WGS sequence"/>
</dbReference>
<dbReference type="PANTHER" id="PTHR43467:SF1">
    <property type="entry name" value="PRECORRIN-6A SYNTHASE [DEACETYLATING]"/>
    <property type="match status" value="1"/>
</dbReference>
<comment type="catalytic activity">
    <reaction evidence="6">
        <text>precorrin-5 + S-adenosyl-L-methionine + H2O = precorrin-6A + acetate + S-adenosyl-L-homocysteine + 2 H(+)</text>
        <dbReference type="Rhea" id="RHEA:18261"/>
        <dbReference type="ChEBI" id="CHEBI:15377"/>
        <dbReference type="ChEBI" id="CHEBI:15378"/>
        <dbReference type="ChEBI" id="CHEBI:30089"/>
        <dbReference type="ChEBI" id="CHEBI:57856"/>
        <dbReference type="ChEBI" id="CHEBI:59789"/>
        <dbReference type="ChEBI" id="CHEBI:77871"/>
        <dbReference type="ChEBI" id="CHEBI:77872"/>
        <dbReference type="EC" id="2.1.1.152"/>
    </reaction>
</comment>
<dbReference type="InterPro" id="IPR012797">
    <property type="entry name" value="CobF"/>
</dbReference>
<dbReference type="Pfam" id="PF00590">
    <property type="entry name" value="TP_methylase"/>
    <property type="match status" value="1"/>
</dbReference>
<dbReference type="Gene3D" id="3.40.1010.10">
    <property type="entry name" value="Cobalt-precorrin-4 Transmethylase, Domain 1"/>
    <property type="match status" value="1"/>
</dbReference>
<dbReference type="Gene3D" id="3.30.950.10">
    <property type="entry name" value="Methyltransferase, Cobalt-precorrin-4 Transmethylase, Domain 2"/>
    <property type="match status" value="1"/>
</dbReference>
<keyword evidence="3 6" id="KW-0489">Methyltransferase</keyword>
<keyword evidence="5 6" id="KW-0949">S-adenosyl-L-methionine</keyword>